<reference evidence="2" key="2">
    <citation type="submission" date="2021-10" db="EMBL/GenBank/DDBJ databases">
        <title>Phylogenomics reveals ancestral predisposition of the termite-cultivated fungus Termitomyces towards a domesticated lifestyle.</title>
        <authorList>
            <person name="Auxier B."/>
            <person name="Grum-Grzhimaylo A."/>
            <person name="Cardenas M.E."/>
            <person name="Lodge J.D."/>
            <person name="Laessoe T."/>
            <person name="Pedersen O."/>
            <person name="Smith M.E."/>
            <person name="Kuyper T.W."/>
            <person name="Franco-Molano E.A."/>
            <person name="Baroni T.J."/>
            <person name="Aanen D.K."/>
        </authorList>
    </citation>
    <scope>NUCLEOTIDE SEQUENCE</scope>
    <source>
        <strain evidence="2">AP01</strain>
        <tissue evidence="2">Mycelium</tissue>
    </source>
</reference>
<sequence>MAIFPRICAEVDGIDARVRRTTATYAQFSLCTSVDTKDPDEKPDESDDPELEPDDSDSLGTQGGLAHPADSSSPLPAESMPDSDISMMDVDYDNDELNFLDQSTSNHHSRRLRTPPPRTRSLGTPPPHQMTSLSPELNFSPTGSADQRSQFAPSPSSMRLSSESPPALIMRSRGQYIIMSPTSSHTSPSVHSSTPSKKSRIPPPAMKRSTRIPDFAELLMQPGNGGSRLLMVVEIKKLPRSARAHHRYLNDAIDQTEEQAFHAFMSPENEGIETIGAIVAIGKFWAYFEYDRPSVLANAPDQRSFSQQTFVPAPSTSPAPSEPHVAYRIIPEITNYYDDTKQCCCLGTRNSNKALLLVRKRMKELIASY</sequence>
<feature type="region of interest" description="Disordered" evidence="1">
    <location>
        <begin position="28"/>
        <end position="164"/>
    </location>
</feature>
<name>A0A9P7FXP1_9AGAR</name>
<feature type="compositionally biased region" description="Low complexity" evidence="1">
    <location>
        <begin position="181"/>
        <end position="196"/>
    </location>
</feature>
<organism evidence="2 3">
    <name type="scientific">Asterophora parasitica</name>
    <dbReference type="NCBI Taxonomy" id="117018"/>
    <lineage>
        <taxon>Eukaryota</taxon>
        <taxon>Fungi</taxon>
        <taxon>Dikarya</taxon>
        <taxon>Basidiomycota</taxon>
        <taxon>Agaricomycotina</taxon>
        <taxon>Agaricomycetes</taxon>
        <taxon>Agaricomycetidae</taxon>
        <taxon>Agaricales</taxon>
        <taxon>Tricholomatineae</taxon>
        <taxon>Lyophyllaceae</taxon>
        <taxon>Asterophora</taxon>
    </lineage>
</organism>
<comment type="caution">
    <text evidence="2">The sequence shown here is derived from an EMBL/GenBank/DDBJ whole genome shotgun (WGS) entry which is preliminary data.</text>
</comment>
<keyword evidence="3" id="KW-1185">Reference proteome</keyword>
<evidence type="ECO:0000313" key="2">
    <source>
        <dbReference type="EMBL" id="KAG5640224.1"/>
    </source>
</evidence>
<dbReference type="EMBL" id="JABCKV010000991">
    <property type="protein sequence ID" value="KAG5640224.1"/>
    <property type="molecule type" value="Genomic_DNA"/>
</dbReference>
<protein>
    <submittedName>
        <fullName evidence="2">Uncharacterized protein</fullName>
    </submittedName>
</protein>
<feature type="compositionally biased region" description="Acidic residues" evidence="1">
    <location>
        <begin position="41"/>
        <end position="57"/>
    </location>
</feature>
<dbReference type="Proteomes" id="UP000775547">
    <property type="component" value="Unassembled WGS sequence"/>
</dbReference>
<evidence type="ECO:0000313" key="3">
    <source>
        <dbReference type="Proteomes" id="UP000775547"/>
    </source>
</evidence>
<dbReference type="AlphaFoldDB" id="A0A9P7FXP1"/>
<evidence type="ECO:0000256" key="1">
    <source>
        <dbReference type="SAM" id="MobiDB-lite"/>
    </source>
</evidence>
<proteinExistence type="predicted"/>
<gene>
    <name evidence="2" type="ORF">DXG03_009769</name>
</gene>
<dbReference type="OrthoDB" id="3068293at2759"/>
<feature type="compositionally biased region" description="Pro residues" evidence="1">
    <location>
        <begin position="114"/>
        <end position="128"/>
    </location>
</feature>
<reference evidence="2" key="1">
    <citation type="submission" date="2020-07" db="EMBL/GenBank/DDBJ databases">
        <authorList>
            <person name="Nieuwenhuis M."/>
            <person name="Van De Peppel L.J.J."/>
        </authorList>
    </citation>
    <scope>NUCLEOTIDE SEQUENCE</scope>
    <source>
        <strain evidence="2">AP01</strain>
        <tissue evidence="2">Mycelium</tissue>
    </source>
</reference>
<feature type="compositionally biased region" description="Low complexity" evidence="1">
    <location>
        <begin position="153"/>
        <end position="164"/>
    </location>
</feature>
<feature type="compositionally biased region" description="Polar residues" evidence="1">
    <location>
        <begin position="129"/>
        <end position="152"/>
    </location>
</feature>
<accession>A0A9P7FXP1</accession>
<feature type="region of interest" description="Disordered" evidence="1">
    <location>
        <begin position="181"/>
        <end position="208"/>
    </location>
</feature>